<dbReference type="AlphaFoldDB" id="A0A016SB23"/>
<dbReference type="Proteomes" id="UP000024635">
    <property type="component" value="Unassembled WGS sequence"/>
</dbReference>
<reference evidence="2" key="1">
    <citation type="journal article" date="2015" name="Nat. Genet.">
        <title>The genome and transcriptome of the zoonotic hookworm Ancylostoma ceylanicum identify infection-specific gene families.</title>
        <authorList>
            <person name="Schwarz E.M."/>
            <person name="Hu Y."/>
            <person name="Antoshechkin I."/>
            <person name="Miller M.M."/>
            <person name="Sternberg P.W."/>
            <person name="Aroian R.V."/>
        </authorList>
    </citation>
    <scope>NUCLEOTIDE SEQUENCE</scope>
    <source>
        <strain evidence="2">HY135</strain>
    </source>
</reference>
<dbReference type="EMBL" id="JARK01001592">
    <property type="protein sequence ID" value="EYB87850.1"/>
    <property type="molecule type" value="Genomic_DNA"/>
</dbReference>
<proteinExistence type="predicted"/>
<evidence type="ECO:0000313" key="2">
    <source>
        <dbReference type="Proteomes" id="UP000024635"/>
    </source>
</evidence>
<name>A0A016SB23_9BILA</name>
<keyword evidence="2" id="KW-1185">Reference proteome</keyword>
<comment type="caution">
    <text evidence="1">The sequence shown here is derived from an EMBL/GenBank/DDBJ whole genome shotgun (WGS) entry which is preliminary data.</text>
</comment>
<evidence type="ECO:0000313" key="1">
    <source>
        <dbReference type="EMBL" id="EYB87850.1"/>
    </source>
</evidence>
<protein>
    <submittedName>
        <fullName evidence="1">Uncharacterized protein</fullName>
    </submittedName>
</protein>
<accession>A0A016SB23</accession>
<organism evidence="1 2">
    <name type="scientific">Ancylostoma ceylanicum</name>
    <dbReference type="NCBI Taxonomy" id="53326"/>
    <lineage>
        <taxon>Eukaryota</taxon>
        <taxon>Metazoa</taxon>
        <taxon>Ecdysozoa</taxon>
        <taxon>Nematoda</taxon>
        <taxon>Chromadorea</taxon>
        <taxon>Rhabditida</taxon>
        <taxon>Rhabditina</taxon>
        <taxon>Rhabditomorpha</taxon>
        <taxon>Strongyloidea</taxon>
        <taxon>Ancylostomatidae</taxon>
        <taxon>Ancylostomatinae</taxon>
        <taxon>Ancylostoma</taxon>
    </lineage>
</organism>
<sequence>MVITPKDSEGFRRINSFLARKSSGKMFFEVNVVWNIRIIMTYDECKSLLLAFRYGTSYDSISFSSQLQ</sequence>
<gene>
    <name evidence="1" type="primary">Acey_s0256.g366</name>
    <name evidence="1" type="ORF">Y032_0256g366</name>
</gene>